<dbReference type="Pfam" id="PF13920">
    <property type="entry name" value="zf-C3HC4_3"/>
    <property type="match status" value="1"/>
</dbReference>
<feature type="compositionally biased region" description="Polar residues" evidence="2">
    <location>
        <begin position="309"/>
        <end position="318"/>
    </location>
</feature>
<keyword evidence="1" id="KW-0479">Metal-binding</keyword>
<keyword evidence="5" id="KW-1185">Reference proteome</keyword>
<dbReference type="EMBL" id="BNCO01000018">
    <property type="protein sequence ID" value="GIL54498.1"/>
    <property type="molecule type" value="Genomic_DNA"/>
</dbReference>
<dbReference type="Proteomes" id="UP000747399">
    <property type="component" value="Unassembled WGS sequence"/>
</dbReference>
<evidence type="ECO:0000256" key="1">
    <source>
        <dbReference type="PROSITE-ProRule" id="PRU00175"/>
    </source>
</evidence>
<feature type="region of interest" description="Disordered" evidence="2">
    <location>
        <begin position="309"/>
        <end position="331"/>
    </location>
</feature>
<dbReference type="InterPro" id="IPR001841">
    <property type="entry name" value="Znf_RING"/>
</dbReference>
<protein>
    <recommendedName>
        <fullName evidence="3">RING-type domain-containing protein</fullName>
    </recommendedName>
</protein>
<feature type="domain" description="RING-type" evidence="3">
    <location>
        <begin position="624"/>
        <end position="668"/>
    </location>
</feature>
<feature type="compositionally biased region" description="Low complexity" evidence="2">
    <location>
        <begin position="20"/>
        <end position="35"/>
    </location>
</feature>
<evidence type="ECO:0000313" key="5">
    <source>
        <dbReference type="Proteomes" id="UP000747399"/>
    </source>
</evidence>
<name>A0A8J4B5Y4_9CHLO</name>
<feature type="region of interest" description="Disordered" evidence="2">
    <location>
        <begin position="1"/>
        <end position="87"/>
    </location>
</feature>
<dbReference type="AlphaFoldDB" id="A0A8J4B5Y4"/>
<feature type="compositionally biased region" description="Pro residues" evidence="2">
    <location>
        <begin position="1"/>
        <end position="19"/>
    </location>
</feature>
<sequence length="679" mass="67871">LSSPLSSPPSSPPSSPSSLPPSCSAPARGPSSAPAMVCANAPTPTSEIPMQRRQPQRKKPHQPGQLLGRQQEGGQVGAKGSEESHQLQQPYLEEPAAVVLYCGKQERGSAAASCSSTSSSSSCSATGSLRGGSSDGGGGGNCGSGSGSTSGKRATAAAASAAVAKALLGLTGSGQIGDQDSAVGSVRPRMPPLRPQSPTQTSCGLMCDVSMLAVAAVRKAAAVQAAPPRRPAMAAAANPLASQQQPSPSAAQPVGKLATTRVKDCETGLVMTTLFTGAAAVAPSVAPSVAAAAAPKITTQLPYSQIRTSHAGPTQIRLSQSSSSSAATGTQRKMMLPVASRTALGAVTAAAAAVVQSPMPAAAAATTALVNATANGAAQTAVSSAAAEDGATASTVATVQRPMGGETAAGGNAPSLAAASAAVISAINDKRRTVRHPARIDPGLPYSSGPRISDDLLPLPLSPVVPLIDMTTDGAATAEDVSSSTTELQWPMPDVSQASGAEAAVTGATVPGQMAFFGGIDLSAAVAAAVAVAATAASAVEGGSVAATVADSVADTVAAGSTTALLYDARQRRMPHHICNTSSKNSFDYDRMFEIGVSGDSIFGGSNLRGFEGEYEGDDDDESCFVCLERRSQLAFVHASGVLHVGICRACLPALQARGWARTCPLCRQDVTAMRELHL</sequence>
<organism evidence="4 5">
    <name type="scientific">Volvox africanus</name>
    <dbReference type="NCBI Taxonomy" id="51714"/>
    <lineage>
        <taxon>Eukaryota</taxon>
        <taxon>Viridiplantae</taxon>
        <taxon>Chlorophyta</taxon>
        <taxon>core chlorophytes</taxon>
        <taxon>Chlorophyceae</taxon>
        <taxon>CS clade</taxon>
        <taxon>Chlamydomonadales</taxon>
        <taxon>Volvocaceae</taxon>
        <taxon>Volvox</taxon>
    </lineage>
</organism>
<dbReference type="InterPro" id="IPR013083">
    <property type="entry name" value="Znf_RING/FYVE/PHD"/>
</dbReference>
<proteinExistence type="predicted"/>
<feature type="region of interest" description="Disordered" evidence="2">
    <location>
        <begin position="234"/>
        <end position="255"/>
    </location>
</feature>
<accession>A0A8J4B5Y4</accession>
<gene>
    <name evidence="4" type="ORF">Vafri_10026</name>
</gene>
<keyword evidence="1" id="KW-0862">Zinc</keyword>
<dbReference type="PROSITE" id="PS50089">
    <property type="entry name" value="ZF_RING_2"/>
    <property type="match status" value="1"/>
</dbReference>
<reference evidence="4" key="1">
    <citation type="journal article" date="2021" name="Proc. Natl. Acad. Sci. U.S.A.">
        <title>Three genomes in the algal genus Volvox reveal the fate of a haploid sex-determining region after a transition to homothallism.</title>
        <authorList>
            <person name="Yamamoto K."/>
            <person name="Hamaji T."/>
            <person name="Kawai-Toyooka H."/>
            <person name="Matsuzaki R."/>
            <person name="Takahashi F."/>
            <person name="Nishimura Y."/>
            <person name="Kawachi M."/>
            <person name="Noguchi H."/>
            <person name="Minakuchi Y."/>
            <person name="Umen J.G."/>
            <person name="Toyoda A."/>
            <person name="Nozaki H."/>
        </authorList>
    </citation>
    <scope>NUCLEOTIDE SEQUENCE</scope>
    <source>
        <strain evidence="4">NIES-3780</strain>
    </source>
</reference>
<dbReference type="GO" id="GO:0008270">
    <property type="term" value="F:zinc ion binding"/>
    <property type="evidence" value="ECO:0007669"/>
    <property type="project" value="UniProtKB-KW"/>
</dbReference>
<feature type="compositionally biased region" description="Low complexity" evidence="2">
    <location>
        <begin position="111"/>
        <end position="128"/>
    </location>
</feature>
<evidence type="ECO:0000259" key="3">
    <source>
        <dbReference type="PROSITE" id="PS50089"/>
    </source>
</evidence>
<comment type="caution">
    <text evidence="4">The sequence shown here is derived from an EMBL/GenBank/DDBJ whole genome shotgun (WGS) entry which is preliminary data.</text>
</comment>
<evidence type="ECO:0000256" key="2">
    <source>
        <dbReference type="SAM" id="MobiDB-lite"/>
    </source>
</evidence>
<dbReference type="Gene3D" id="3.30.40.10">
    <property type="entry name" value="Zinc/RING finger domain, C3HC4 (zinc finger)"/>
    <property type="match status" value="1"/>
</dbReference>
<feature type="non-terminal residue" evidence="4">
    <location>
        <position position="1"/>
    </location>
</feature>
<evidence type="ECO:0000313" key="4">
    <source>
        <dbReference type="EMBL" id="GIL54498.1"/>
    </source>
</evidence>
<feature type="region of interest" description="Disordered" evidence="2">
    <location>
        <begin position="111"/>
        <end position="152"/>
    </location>
</feature>
<feature type="compositionally biased region" description="Gly residues" evidence="2">
    <location>
        <begin position="129"/>
        <end position="148"/>
    </location>
</feature>
<keyword evidence="1" id="KW-0863">Zinc-finger</keyword>
<feature type="compositionally biased region" description="Low complexity" evidence="2">
    <location>
        <begin position="62"/>
        <end position="73"/>
    </location>
</feature>
<feature type="compositionally biased region" description="Low complexity" evidence="2">
    <location>
        <begin position="234"/>
        <end position="253"/>
    </location>
</feature>